<dbReference type="PANTHER" id="PTHR22550">
    <property type="entry name" value="SPORE GERMINATION PROTEIN"/>
    <property type="match status" value="1"/>
</dbReference>
<keyword evidence="3" id="KW-0812">Transmembrane</keyword>
<dbReference type="RefSeq" id="WP_091543762.1">
    <property type="nucleotide sequence ID" value="NZ_FMUS01000015.1"/>
</dbReference>
<sequence length="518" mass="58249">MKIFRNLYIHYIKNKSMPAKFKDNKENLSKSLKYNLVEIQKILGDSDDIIIREFKIGMNKKEAFLLYIDGLVDKNLIVMDILKPLMLLTEPLVSKEGSLNSLLKESVLTVYNLTETSSMNTAIEDVLSGYIALFIDKTQTAIIIKAKEYKSREIQEAETEAVIRGPRESFTESLRVNTSLIRRKVINPNLRFETYVIGKQTKTKVCLTYIKGICKEEIISEVKKRLEQINTEAILESGYIEAYIEDAPFSPFPTIGNTEKPDKAVGYMLEGKVIILTDGTPVVLSVPHLFIENFQNIEDYYSRPYYATLTRLIRFIAFILTIYLPGFYVGVSTFHPEMIPSPLLMTMAETREGVPFPLLIEALVMLTLFEILREAGVRMPRPIGQAVSIVGALVIGEAAVAAGIVGAPMVIVTALTAISSFIVPSVADIATLLRFAFLLLSGITGLFSLVLGSLFVLVHAVSLRSFGIPYLAPVAPFFLQDMKDFFARFPLWALNNRPASLENYNIKKQDQELNRKRK</sequence>
<dbReference type="InterPro" id="IPR004995">
    <property type="entry name" value="Spore_Ger"/>
</dbReference>
<reference evidence="4 5" key="1">
    <citation type="submission" date="2016-10" db="EMBL/GenBank/DDBJ databases">
        <authorList>
            <person name="de Groot N.N."/>
        </authorList>
    </citation>
    <scope>NUCLEOTIDE SEQUENCE [LARGE SCALE GENOMIC DNA]</scope>
    <source>
        <strain evidence="4 5">DSM 18978</strain>
    </source>
</reference>
<gene>
    <name evidence="4" type="ORF">SAMN03080606_02446</name>
</gene>
<proteinExistence type="inferred from homology"/>
<feature type="transmembrane region" description="Helical" evidence="3">
    <location>
        <begin position="312"/>
        <end position="334"/>
    </location>
</feature>
<dbReference type="PIRSF" id="PIRSF005690">
    <property type="entry name" value="GerBA"/>
    <property type="match status" value="1"/>
</dbReference>
<dbReference type="Pfam" id="PF03323">
    <property type="entry name" value="GerA"/>
    <property type="match status" value="1"/>
</dbReference>
<dbReference type="AlphaFoldDB" id="A0A1G5IMZ2"/>
<dbReference type="STRING" id="1120976.SAMN03080606_02446"/>
<feature type="transmembrane region" description="Helical" evidence="3">
    <location>
        <begin position="435"/>
        <end position="458"/>
    </location>
</feature>
<evidence type="ECO:0000313" key="5">
    <source>
        <dbReference type="Proteomes" id="UP000198636"/>
    </source>
</evidence>
<feature type="transmembrane region" description="Helical" evidence="3">
    <location>
        <begin position="354"/>
        <end position="372"/>
    </location>
</feature>
<feature type="transmembrane region" description="Helical" evidence="3">
    <location>
        <begin position="393"/>
        <end position="423"/>
    </location>
</feature>
<accession>A0A1G5IMZ2</accession>
<dbReference type="GO" id="GO:0009847">
    <property type="term" value="P:spore germination"/>
    <property type="evidence" value="ECO:0007669"/>
    <property type="project" value="InterPro"/>
</dbReference>
<dbReference type="InterPro" id="IPR050768">
    <property type="entry name" value="UPF0353/GerABKA_families"/>
</dbReference>
<dbReference type="PANTHER" id="PTHR22550:SF5">
    <property type="entry name" value="LEUCINE ZIPPER PROTEIN 4"/>
    <property type="match status" value="1"/>
</dbReference>
<dbReference type="OrthoDB" id="9772630at2"/>
<comment type="similarity">
    <text evidence="1">Belongs to the GerABKA family.</text>
</comment>
<evidence type="ECO:0000256" key="1">
    <source>
        <dbReference type="ARBA" id="ARBA00005278"/>
    </source>
</evidence>
<keyword evidence="3" id="KW-1133">Transmembrane helix</keyword>
<evidence type="ECO:0000256" key="3">
    <source>
        <dbReference type="SAM" id="Phobius"/>
    </source>
</evidence>
<keyword evidence="5" id="KW-1185">Reference proteome</keyword>
<protein>
    <submittedName>
        <fullName evidence="4">Spore germination protein KA</fullName>
    </submittedName>
</protein>
<evidence type="ECO:0000313" key="4">
    <source>
        <dbReference type="EMBL" id="SCY76949.1"/>
    </source>
</evidence>
<keyword evidence="2 3" id="KW-0472">Membrane</keyword>
<dbReference type="GO" id="GO:0016020">
    <property type="term" value="C:membrane"/>
    <property type="evidence" value="ECO:0007669"/>
    <property type="project" value="InterPro"/>
</dbReference>
<organism evidence="4 5">
    <name type="scientific">Alkaliphilus peptidifermentans DSM 18978</name>
    <dbReference type="NCBI Taxonomy" id="1120976"/>
    <lineage>
        <taxon>Bacteria</taxon>
        <taxon>Bacillati</taxon>
        <taxon>Bacillota</taxon>
        <taxon>Clostridia</taxon>
        <taxon>Peptostreptococcales</taxon>
        <taxon>Natronincolaceae</taxon>
        <taxon>Alkaliphilus</taxon>
    </lineage>
</organism>
<name>A0A1G5IMZ2_9FIRM</name>
<dbReference type="EMBL" id="FMUS01000015">
    <property type="protein sequence ID" value="SCY76949.1"/>
    <property type="molecule type" value="Genomic_DNA"/>
</dbReference>
<evidence type="ECO:0000256" key="2">
    <source>
        <dbReference type="ARBA" id="ARBA00023136"/>
    </source>
</evidence>
<dbReference type="Proteomes" id="UP000198636">
    <property type="component" value="Unassembled WGS sequence"/>
</dbReference>